<reference evidence="1" key="1">
    <citation type="journal article" date="2020" name="Nature">
        <title>Giant virus diversity and host interactions through global metagenomics.</title>
        <authorList>
            <person name="Schulz F."/>
            <person name="Roux S."/>
            <person name="Paez-Espino D."/>
            <person name="Jungbluth S."/>
            <person name="Walsh D.A."/>
            <person name="Denef V.J."/>
            <person name="McMahon K.D."/>
            <person name="Konstantinidis K.T."/>
            <person name="Eloe-Fadrosh E.A."/>
            <person name="Kyrpides N.C."/>
            <person name="Woyke T."/>
        </authorList>
    </citation>
    <scope>NUCLEOTIDE SEQUENCE</scope>
    <source>
        <strain evidence="1">GVMAG-M-3300009182-78</strain>
    </source>
</reference>
<organism evidence="1">
    <name type="scientific">viral metagenome</name>
    <dbReference type="NCBI Taxonomy" id="1070528"/>
    <lineage>
        <taxon>unclassified sequences</taxon>
        <taxon>metagenomes</taxon>
        <taxon>organismal metagenomes</taxon>
    </lineage>
</organism>
<name>A0A6C0B1I5_9ZZZZ</name>
<evidence type="ECO:0000313" key="1">
    <source>
        <dbReference type="EMBL" id="QHS85664.1"/>
    </source>
</evidence>
<dbReference type="AlphaFoldDB" id="A0A6C0B1I5"/>
<dbReference type="EMBL" id="MN739046">
    <property type="protein sequence ID" value="QHS85664.1"/>
    <property type="molecule type" value="Genomic_DNA"/>
</dbReference>
<proteinExistence type="predicted"/>
<sequence>MFDSLNLLGPFNSGTNLVVKLLENQITCKFNGSTHYWKHGVNFVDVEEKIQEKKNTLFIVCYRPLYSWIKSVEKEQYNLIWDKQINSPVSLNGFKFNNIIEMHESYYNIYKHFIDKYPNVIKVEYYKICDNTISYDYMARKLKPFNILLPNKVFYDNILNMPSKNYGVSVNNSQEALKQKAQLDVICPEEFKKQNEITNYFEE</sequence>
<protein>
    <recommendedName>
        <fullName evidence="2">Sulfotransferase domain-containing protein</fullName>
    </recommendedName>
</protein>
<evidence type="ECO:0008006" key="2">
    <source>
        <dbReference type="Google" id="ProtNLM"/>
    </source>
</evidence>
<accession>A0A6C0B1I5</accession>